<name>A0A8J3NTK7_9ACTN</name>
<evidence type="ECO:0000313" key="3">
    <source>
        <dbReference type="Proteomes" id="UP000619293"/>
    </source>
</evidence>
<keyword evidence="1" id="KW-0812">Transmembrane</keyword>
<proteinExistence type="predicted"/>
<feature type="transmembrane region" description="Helical" evidence="1">
    <location>
        <begin position="210"/>
        <end position="231"/>
    </location>
</feature>
<comment type="caution">
    <text evidence="2">The sequence shown here is derived from an EMBL/GenBank/DDBJ whole genome shotgun (WGS) entry which is preliminary data.</text>
</comment>
<gene>
    <name evidence="2" type="ORF">Cch02nite_53020</name>
</gene>
<feature type="transmembrane region" description="Helical" evidence="1">
    <location>
        <begin position="243"/>
        <end position="269"/>
    </location>
</feature>
<accession>A0A8J3NTK7</accession>
<feature type="transmembrane region" description="Helical" evidence="1">
    <location>
        <begin position="30"/>
        <end position="55"/>
    </location>
</feature>
<dbReference type="AlphaFoldDB" id="A0A8J3NTK7"/>
<keyword evidence="3" id="KW-1185">Reference proteome</keyword>
<feature type="transmembrane region" description="Helical" evidence="1">
    <location>
        <begin position="289"/>
        <end position="312"/>
    </location>
</feature>
<evidence type="ECO:0000256" key="1">
    <source>
        <dbReference type="SAM" id="Phobius"/>
    </source>
</evidence>
<organism evidence="2 3">
    <name type="scientific">Catellatospora chokoriensis</name>
    <dbReference type="NCBI Taxonomy" id="310353"/>
    <lineage>
        <taxon>Bacteria</taxon>
        <taxon>Bacillati</taxon>
        <taxon>Actinomycetota</taxon>
        <taxon>Actinomycetes</taxon>
        <taxon>Micromonosporales</taxon>
        <taxon>Micromonosporaceae</taxon>
        <taxon>Catellatospora</taxon>
    </lineage>
</organism>
<sequence>MLGYGAAMSEPSVQDRPTLRARLGRPASRTVVALALLAALSSGLFAASVASWAAWWTIRPLTTAEAVEVLTELMPGTDITAHLSPEPDAVFVMYGEPVTWQRVDTLLLGDGGEYGLAGIGGSLGHDVGPGEQKQVLDGVVERLRAGGWTVGYPKVTFLDPCGAGCDPDTAARETVLNAGRGDQVVSVSGFAAGSRGSNGFGITLTRPTPVAGYPAAVVAGLAGALAGWWLFAWASRRTASRGAGVTTTLFGFAMFLWWAPIVLTAPQLLRHHLGEYHYSWHPMWEWLGLPAFSLLFLGGLALALLALAVAALPTRRVRPHDVLPHPGPDSAVASV</sequence>
<keyword evidence="1" id="KW-0472">Membrane</keyword>
<dbReference type="Proteomes" id="UP000619293">
    <property type="component" value="Unassembled WGS sequence"/>
</dbReference>
<dbReference type="EMBL" id="BONG01000037">
    <property type="protein sequence ID" value="GIF91858.1"/>
    <property type="molecule type" value="Genomic_DNA"/>
</dbReference>
<protein>
    <submittedName>
        <fullName evidence="2">Uncharacterized protein</fullName>
    </submittedName>
</protein>
<evidence type="ECO:0000313" key="2">
    <source>
        <dbReference type="EMBL" id="GIF91858.1"/>
    </source>
</evidence>
<keyword evidence="1" id="KW-1133">Transmembrane helix</keyword>
<reference evidence="2 3" key="1">
    <citation type="submission" date="2021-01" db="EMBL/GenBank/DDBJ databases">
        <title>Whole genome shotgun sequence of Catellatospora chokoriensis NBRC 107358.</title>
        <authorList>
            <person name="Komaki H."/>
            <person name="Tamura T."/>
        </authorList>
    </citation>
    <scope>NUCLEOTIDE SEQUENCE [LARGE SCALE GENOMIC DNA]</scope>
    <source>
        <strain evidence="2 3">NBRC 107358</strain>
    </source>
</reference>